<evidence type="ECO:0000256" key="1">
    <source>
        <dbReference type="ARBA" id="ARBA00001936"/>
    </source>
</evidence>
<dbReference type="GO" id="GO:0005524">
    <property type="term" value="F:ATP binding"/>
    <property type="evidence" value="ECO:0007669"/>
    <property type="project" value="UniProtKB-UniRule"/>
</dbReference>
<evidence type="ECO:0000256" key="2">
    <source>
        <dbReference type="ARBA" id="ARBA00004496"/>
    </source>
</evidence>
<organism evidence="18 19">
    <name type="scientific">Caldimicrobium thiodismutans</name>
    <dbReference type="NCBI Taxonomy" id="1653476"/>
    <lineage>
        <taxon>Bacteria</taxon>
        <taxon>Pseudomonadati</taxon>
        <taxon>Thermodesulfobacteriota</taxon>
        <taxon>Thermodesulfobacteria</taxon>
        <taxon>Thermodesulfobacteriales</taxon>
        <taxon>Thermodesulfobacteriaceae</taxon>
        <taxon>Caldimicrobium</taxon>
    </lineage>
</organism>
<dbReference type="UniPathway" id="UPA00219"/>
<keyword evidence="7 16" id="KW-0547">Nucleotide-binding</keyword>
<evidence type="ECO:0000256" key="5">
    <source>
        <dbReference type="ARBA" id="ARBA00022490"/>
    </source>
</evidence>
<evidence type="ECO:0000256" key="4">
    <source>
        <dbReference type="ARBA" id="ARBA00012216"/>
    </source>
</evidence>
<dbReference type="NCBIfam" id="TIGR01205">
    <property type="entry name" value="D_ala_D_alaTIGR"/>
    <property type="match status" value="1"/>
</dbReference>
<comment type="caution">
    <text evidence="18">The sequence shown here is derived from an EMBL/GenBank/DDBJ whole genome shotgun (WGS) entry which is preliminary data.</text>
</comment>
<dbReference type="GO" id="GO:0005737">
    <property type="term" value="C:cytoplasm"/>
    <property type="evidence" value="ECO:0007669"/>
    <property type="project" value="UniProtKB-SubCell"/>
</dbReference>
<feature type="binding site" evidence="15">
    <location>
        <position position="272"/>
    </location>
    <ligand>
        <name>Mg(2+)</name>
        <dbReference type="ChEBI" id="CHEBI:18420"/>
        <label>2</label>
    </ligand>
</feature>
<evidence type="ECO:0000313" key="18">
    <source>
        <dbReference type="EMBL" id="PMP63114.1"/>
    </source>
</evidence>
<comment type="cofactor">
    <cofactor evidence="15">
        <name>Mg(2+)</name>
        <dbReference type="ChEBI" id="CHEBI:18420"/>
    </cofactor>
    <cofactor evidence="15">
        <name>Mn(2+)</name>
        <dbReference type="ChEBI" id="CHEBI:29035"/>
    </cofactor>
    <text evidence="15">Binds 2 magnesium or manganese ions per subunit.</text>
</comment>
<dbReference type="SUPFAM" id="SSF52440">
    <property type="entry name" value="PreATP-grasp domain"/>
    <property type="match status" value="1"/>
</dbReference>
<keyword evidence="6 13" id="KW-0436">Ligase</keyword>
<accession>A0A2N7PJV8</accession>
<dbReference type="InterPro" id="IPR000291">
    <property type="entry name" value="D-Ala_lig_Van_CS"/>
</dbReference>
<evidence type="ECO:0000256" key="6">
    <source>
        <dbReference type="ARBA" id="ARBA00022598"/>
    </source>
</evidence>
<dbReference type="Gene3D" id="3.40.50.20">
    <property type="match status" value="1"/>
</dbReference>
<feature type="active site" evidence="14">
    <location>
        <position position="281"/>
    </location>
</feature>
<dbReference type="PROSITE" id="PS00843">
    <property type="entry name" value="DALA_DALA_LIGASE_1"/>
    <property type="match status" value="1"/>
</dbReference>
<evidence type="ECO:0000256" key="9">
    <source>
        <dbReference type="ARBA" id="ARBA00022960"/>
    </source>
</evidence>
<dbReference type="PROSITE" id="PS50975">
    <property type="entry name" value="ATP_GRASP"/>
    <property type="match status" value="1"/>
</dbReference>
<dbReference type="PROSITE" id="PS00844">
    <property type="entry name" value="DALA_DALA_LIGASE_2"/>
    <property type="match status" value="1"/>
</dbReference>
<keyword evidence="15" id="KW-0460">Magnesium</keyword>
<comment type="similarity">
    <text evidence="3 13">Belongs to the D-alanine--D-alanine ligase family.</text>
</comment>
<dbReference type="PANTHER" id="PTHR23132:SF23">
    <property type="entry name" value="D-ALANINE--D-ALANINE LIGASE B"/>
    <property type="match status" value="1"/>
</dbReference>
<dbReference type="GO" id="GO:0009252">
    <property type="term" value="P:peptidoglycan biosynthetic process"/>
    <property type="evidence" value="ECO:0007669"/>
    <property type="project" value="UniProtKB-UniRule"/>
</dbReference>
<comment type="subcellular location">
    <subcellularLocation>
        <location evidence="2 13">Cytoplasm</location>
    </subcellularLocation>
</comment>
<dbReference type="InterPro" id="IPR016185">
    <property type="entry name" value="PreATP-grasp_dom_sf"/>
</dbReference>
<evidence type="ECO:0000256" key="15">
    <source>
        <dbReference type="PIRSR" id="PIRSR039102-3"/>
    </source>
</evidence>
<dbReference type="InterPro" id="IPR011095">
    <property type="entry name" value="Dala_Dala_lig_C"/>
</dbReference>
<feature type="binding site" evidence="15">
    <location>
        <position position="258"/>
    </location>
    <ligand>
        <name>Mg(2+)</name>
        <dbReference type="ChEBI" id="CHEBI:18420"/>
        <label>1</label>
    </ligand>
</feature>
<dbReference type="EMBL" id="PNIE01000045">
    <property type="protein sequence ID" value="PMP63114.1"/>
    <property type="molecule type" value="Genomic_DNA"/>
</dbReference>
<comment type="pathway">
    <text evidence="13">Cell wall biogenesis; peptidoglycan biosynthesis.</text>
</comment>
<dbReference type="SUPFAM" id="SSF56059">
    <property type="entry name" value="Glutathione synthetase ATP-binding domain-like"/>
    <property type="match status" value="1"/>
</dbReference>
<dbReference type="AlphaFoldDB" id="A0A2N7PJV8"/>
<dbReference type="InterPro" id="IPR013815">
    <property type="entry name" value="ATP_grasp_subdomain_1"/>
</dbReference>
<dbReference type="GO" id="GO:0008716">
    <property type="term" value="F:D-alanine-D-alanine ligase activity"/>
    <property type="evidence" value="ECO:0007669"/>
    <property type="project" value="UniProtKB-UniRule"/>
</dbReference>
<dbReference type="InterPro" id="IPR011761">
    <property type="entry name" value="ATP-grasp"/>
</dbReference>
<feature type="active site" evidence="14">
    <location>
        <position position="151"/>
    </location>
</feature>
<feature type="binding site" evidence="15">
    <location>
        <position position="270"/>
    </location>
    <ligand>
        <name>Mg(2+)</name>
        <dbReference type="ChEBI" id="CHEBI:18420"/>
        <label>1</label>
    </ligand>
</feature>
<keyword evidence="15" id="KW-0479">Metal-binding</keyword>
<sequence>MSSKGVLRVALLAGGTSSEREVSLKGAKAVKEALIELGHKVEFFDPAYDLVKLAQRAKDFDVAFLVIHGPGGEDGTLQGFLEMIGLPYQGAQVLGSALAMHKGLSKILYERAGLPVPKGFLFKKEDKMETIYEVANKLGYPLIVKPATQGSSIGLSLVEDSSLLKEALEKAFEIDNEILLEEYIKGRELTVGVLDDKPLPVVEILPKSKFFDYETKYIPGMAEEICPANISEELTKTAQNYALKAHKALYLRHYSRTDMILRDNEIFVLETNTIPGMTETSLLPLAAKVAGYSFKALIQKLLDLALENT</sequence>
<evidence type="ECO:0000256" key="10">
    <source>
        <dbReference type="ARBA" id="ARBA00022984"/>
    </source>
</evidence>
<dbReference type="Proteomes" id="UP000235731">
    <property type="component" value="Unassembled WGS sequence"/>
</dbReference>
<evidence type="ECO:0000256" key="13">
    <source>
        <dbReference type="HAMAP-Rule" id="MF_00047"/>
    </source>
</evidence>
<keyword evidence="9 13" id="KW-0133">Cell shape</keyword>
<dbReference type="Gene3D" id="3.30.1490.20">
    <property type="entry name" value="ATP-grasp fold, A domain"/>
    <property type="match status" value="1"/>
</dbReference>
<dbReference type="GO" id="GO:0008360">
    <property type="term" value="P:regulation of cell shape"/>
    <property type="evidence" value="ECO:0007669"/>
    <property type="project" value="UniProtKB-KW"/>
</dbReference>
<evidence type="ECO:0000256" key="3">
    <source>
        <dbReference type="ARBA" id="ARBA00010871"/>
    </source>
</evidence>
<keyword evidence="15" id="KW-0464">Manganese</keyword>
<proteinExistence type="inferred from homology"/>
<keyword evidence="11 13" id="KW-0961">Cell wall biogenesis/degradation</keyword>
<evidence type="ECO:0000256" key="7">
    <source>
        <dbReference type="ARBA" id="ARBA00022741"/>
    </source>
</evidence>
<reference evidence="18 19" key="1">
    <citation type="submission" date="2018-01" db="EMBL/GenBank/DDBJ databases">
        <title>Metagenomic assembled genomes from two thermal pools in the Uzon Caldera, Kamchatka, Russia.</title>
        <authorList>
            <person name="Wilkins L."/>
            <person name="Ettinger C."/>
        </authorList>
    </citation>
    <scope>NUCLEOTIDE SEQUENCE [LARGE SCALE GENOMIC DNA]</scope>
    <source>
        <strain evidence="18">ZAV-15</strain>
    </source>
</reference>
<dbReference type="GO" id="GO:0046872">
    <property type="term" value="F:metal ion binding"/>
    <property type="evidence" value="ECO:0007669"/>
    <property type="project" value="UniProtKB-KW"/>
</dbReference>
<dbReference type="GO" id="GO:0071555">
    <property type="term" value="P:cell wall organization"/>
    <property type="evidence" value="ECO:0007669"/>
    <property type="project" value="UniProtKB-KW"/>
</dbReference>
<dbReference type="Gene3D" id="3.30.470.20">
    <property type="entry name" value="ATP-grasp fold, B domain"/>
    <property type="match status" value="1"/>
</dbReference>
<evidence type="ECO:0000259" key="17">
    <source>
        <dbReference type="PROSITE" id="PS50975"/>
    </source>
</evidence>
<dbReference type="InterPro" id="IPR005905">
    <property type="entry name" value="D_ala_D_ala"/>
</dbReference>
<evidence type="ECO:0000256" key="12">
    <source>
        <dbReference type="ARBA" id="ARBA00047614"/>
    </source>
</evidence>
<evidence type="ECO:0000256" key="8">
    <source>
        <dbReference type="ARBA" id="ARBA00022840"/>
    </source>
</evidence>
<dbReference type="InterPro" id="IPR011127">
    <property type="entry name" value="Dala_Dala_lig_N"/>
</dbReference>
<keyword evidence="5 13" id="KW-0963">Cytoplasm</keyword>
<dbReference type="Pfam" id="PF01820">
    <property type="entry name" value="Dala_Dala_lig_N"/>
    <property type="match status" value="1"/>
</dbReference>
<keyword evidence="8 16" id="KW-0067">ATP-binding</keyword>
<evidence type="ECO:0000256" key="16">
    <source>
        <dbReference type="PROSITE-ProRule" id="PRU00409"/>
    </source>
</evidence>
<dbReference type="PANTHER" id="PTHR23132">
    <property type="entry name" value="D-ALANINE--D-ALANINE LIGASE"/>
    <property type="match status" value="1"/>
</dbReference>
<dbReference type="HAMAP" id="MF_00047">
    <property type="entry name" value="Dala_Dala_lig"/>
    <property type="match status" value="1"/>
</dbReference>
<dbReference type="NCBIfam" id="NF002378">
    <property type="entry name" value="PRK01372.1"/>
    <property type="match status" value="1"/>
</dbReference>
<evidence type="ECO:0000256" key="14">
    <source>
        <dbReference type="PIRSR" id="PIRSR039102-1"/>
    </source>
</evidence>
<keyword evidence="10 13" id="KW-0573">Peptidoglycan synthesis</keyword>
<dbReference type="EC" id="6.3.2.4" evidence="4 13"/>
<evidence type="ECO:0000256" key="11">
    <source>
        <dbReference type="ARBA" id="ARBA00023316"/>
    </source>
</evidence>
<protein>
    <recommendedName>
        <fullName evidence="4 13">D-alanine--D-alanine ligase</fullName>
        <ecNumber evidence="4 13">6.3.2.4</ecNumber>
    </recommendedName>
    <alternativeName>
        <fullName evidence="13">D-Ala-D-Ala ligase</fullName>
    </alternativeName>
    <alternativeName>
        <fullName evidence="13">D-alanylalanine synthetase</fullName>
    </alternativeName>
</protein>
<feature type="binding site" evidence="15">
    <location>
        <position position="270"/>
    </location>
    <ligand>
        <name>Mg(2+)</name>
        <dbReference type="ChEBI" id="CHEBI:18420"/>
        <label>2</label>
    </ligand>
</feature>
<evidence type="ECO:0000313" key="19">
    <source>
        <dbReference type="Proteomes" id="UP000235731"/>
    </source>
</evidence>
<comment type="cofactor">
    <cofactor evidence="1">
        <name>Mn(2+)</name>
        <dbReference type="ChEBI" id="CHEBI:29035"/>
    </cofactor>
</comment>
<dbReference type="PIRSF" id="PIRSF039102">
    <property type="entry name" value="Ddl/VanB"/>
    <property type="match status" value="1"/>
</dbReference>
<feature type="active site" evidence="14">
    <location>
        <position position="19"/>
    </location>
</feature>
<comment type="function">
    <text evidence="13">Cell wall formation.</text>
</comment>
<feature type="domain" description="ATP-grasp" evidence="17">
    <location>
        <begin position="106"/>
        <end position="303"/>
    </location>
</feature>
<dbReference type="Pfam" id="PF07478">
    <property type="entry name" value="Dala_Dala_lig_C"/>
    <property type="match status" value="1"/>
</dbReference>
<name>A0A2N7PJV8_9BACT</name>
<gene>
    <name evidence="13" type="primary">ddl</name>
    <name evidence="18" type="ORF">C0197_03370</name>
</gene>
<comment type="catalytic activity">
    <reaction evidence="12 13">
        <text>2 D-alanine + ATP = D-alanyl-D-alanine + ADP + phosphate + H(+)</text>
        <dbReference type="Rhea" id="RHEA:11224"/>
        <dbReference type="ChEBI" id="CHEBI:15378"/>
        <dbReference type="ChEBI" id="CHEBI:30616"/>
        <dbReference type="ChEBI" id="CHEBI:43474"/>
        <dbReference type="ChEBI" id="CHEBI:57416"/>
        <dbReference type="ChEBI" id="CHEBI:57822"/>
        <dbReference type="ChEBI" id="CHEBI:456216"/>
        <dbReference type="EC" id="6.3.2.4"/>
    </reaction>
</comment>